<feature type="compositionally biased region" description="Basic and acidic residues" evidence="1">
    <location>
        <begin position="92"/>
        <end position="101"/>
    </location>
</feature>
<feature type="compositionally biased region" description="Low complexity" evidence="1">
    <location>
        <begin position="350"/>
        <end position="368"/>
    </location>
</feature>
<dbReference type="STRING" id="366602.Caul_1821"/>
<dbReference type="AlphaFoldDB" id="B0T4J8"/>
<dbReference type="KEGG" id="cak:Caul_1821"/>
<gene>
    <name evidence="2" type="ordered locus">Caul_1821</name>
</gene>
<evidence type="ECO:0000313" key="2">
    <source>
        <dbReference type="EMBL" id="ABZ70950.1"/>
    </source>
</evidence>
<feature type="compositionally biased region" description="Low complexity" evidence="1">
    <location>
        <begin position="29"/>
        <end position="50"/>
    </location>
</feature>
<feature type="compositionally biased region" description="Basic and acidic residues" evidence="1">
    <location>
        <begin position="460"/>
        <end position="472"/>
    </location>
</feature>
<dbReference type="EMBL" id="CP000927">
    <property type="protein sequence ID" value="ABZ70950.1"/>
    <property type="molecule type" value="Genomic_DNA"/>
</dbReference>
<feature type="compositionally biased region" description="Low complexity" evidence="1">
    <location>
        <begin position="216"/>
        <end position="227"/>
    </location>
</feature>
<evidence type="ECO:0000256" key="1">
    <source>
        <dbReference type="SAM" id="MobiDB-lite"/>
    </source>
</evidence>
<proteinExistence type="predicted"/>
<reference evidence="2" key="1">
    <citation type="submission" date="2008-01" db="EMBL/GenBank/DDBJ databases">
        <title>Complete sequence of chromosome of Caulobacter sp. K31.</title>
        <authorList>
            <consortium name="US DOE Joint Genome Institute"/>
            <person name="Copeland A."/>
            <person name="Lucas S."/>
            <person name="Lapidus A."/>
            <person name="Barry K."/>
            <person name="Glavina del Rio T."/>
            <person name="Dalin E."/>
            <person name="Tice H."/>
            <person name="Pitluck S."/>
            <person name="Bruce D."/>
            <person name="Goodwin L."/>
            <person name="Thompson L.S."/>
            <person name="Brettin T."/>
            <person name="Detter J.C."/>
            <person name="Han C."/>
            <person name="Schmutz J."/>
            <person name="Larimer F."/>
            <person name="Land M."/>
            <person name="Hauser L."/>
            <person name="Kyrpides N."/>
            <person name="Kim E."/>
            <person name="Stephens C."/>
            <person name="Richardson P."/>
        </authorList>
    </citation>
    <scope>NUCLEOTIDE SEQUENCE [LARGE SCALE GENOMIC DNA]</scope>
    <source>
        <strain evidence="2">K31</strain>
    </source>
</reference>
<organism evidence="2">
    <name type="scientific">Caulobacter sp. (strain K31)</name>
    <dbReference type="NCBI Taxonomy" id="366602"/>
    <lineage>
        <taxon>Bacteria</taxon>
        <taxon>Pseudomonadati</taxon>
        <taxon>Pseudomonadota</taxon>
        <taxon>Alphaproteobacteria</taxon>
        <taxon>Caulobacterales</taxon>
        <taxon>Caulobacteraceae</taxon>
        <taxon>Caulobacter</taxon>
    </lineage>
</organism>
<feature type="compositionally biased region" description="Basic and acidic residues" evidence="1">
    <location>
        <begin position="130"/>
        <end position="139"/>
    </location>
</feature>
<feature type="compositionally biased region" description="Basic and acidic residues" evidence="1">
    <location>
        <begin position="491"/>
        <end position="502"/>
    </location>
</feature>
<feature type="compositionally biased region" description="Polar residues" evidence="1">
    <location>
        <begin position="476"/>
        <end position="489"/>
    </location>
</feature>
<feature type="region of interest" description="Disordered" evidence="1">
    <location>
        <begin position="29"/>
        <end position="617"/>
    </location>
</feature>
<feature type="compositionally biased region" description="Basic and acidic residues" evidence="1">
    <location>
        <begin position="263"/>
        <end position="275"/>
    </location>
</feature>
<accession>B0T4J8</accession>
<feature type="compositionally biased region" description="Polar residues" evidence="1">
    <location>
        <begin position="283"/>
        <end position="292"/>
    </location>
</feature>
<feature type="compositionally biased region" description="Low complexity" evidence="1">
    <location>
        <begin position="188"/>
        <end position="198"/>
    </location>
</feature>
<protein>
    <submittedName>
        <fullName evidence="2">Uncharacterized protein</fullName>
    </submittedName>
</protein>
<feature type="compositionally biased region" description="Polar residues" evidence="1">
    <location>
        <begin position="244"/>
        <end position="253"/>
    </location>
</feature>
<feature type="compositionally biased region" description="Basic and acidic residues" evidence="1">
    <location>
        <begin position="566"/>
        <end position="585"/>
    </location>
</feature>
<name>B0T4J8_CAUSK</name>
<dbReference type="HOGENOM" id="CLU_442617_0_0_5"/>
<sequence precursor="true">MSDVLQRLHARALGGALLLRTRRQFRYSPEADPFAAPPATTGPTATSAMPSAPPHPPVRIVFEAETAAVSPVEPRQAPAPEQSKRGAQIARTESRIADHPADQTGPAEAPTARPVARSRRRHSPAPAAVARHDVVDSRPDSTAAHPDGPADPPATRARLEIPDGGASPASVTRPSSVPATTPAPPPSAIASAAASEPLSPRPSPIVRKQTDHDSGAPSPFASTDPAASSPPEPPPRPPPLRLIATSNASSVVQPDSASPAPHDPPHAVGPDDARQARPAAKASMSSRLNATPSAPVVARPETASPAPHATRPENDARTAHAANNAPPSRLGAKEPARLATPAASVTRPEAAPQSRQPPSRSRVRAASSEGSPLSPEIVAHRASRASPARLLGDRRADEGSPDAASTARRPVAPTPTGPAPTAPDMVSRRVVQAAPIEDRPPTLADTKARHRGPPSLFQSRRTDHGERPDGDLASRPSPTRRSDSATATTEAPRRRGATDPVDRSTATPSSRQALARQPRAAHDAIDQPRPLPSPLAEPVKAASAGAAPPAPSRAPPSDADGPEPAFHPRETPRPKSPEVRIDIGRIEVTLPAPPRAIVRQRAQPPPLSLKPRRAPEP</sequence>
<feature type="compositionally biased region" description="Pro residues" evidence="1">
    <location>
        <begin position="412"/>
        <end position="421"/>
    </location>
</feature>
<feature type="compositionally biased region" description="Pro residues" evidence="1">
    <location>
        <begin position="228"/>
        <end position="240"/>
    </location>
</feature>